<dbReference type="GO" id="GO:0071880">
    <property type="term" value="P:adenylate cyclase-activating adrenergic receptor signaling pathway"/>
    <property type="evidence" value="ECO:0007669"/>
    <property type="project" value="TreeGrafter"/>
</dbReference>
<evidence type="ECO:0000256" key="15">
    <source>
        <dbReference type="ARBA" id="ARBA00046191"/>
    </source>
</evidence>
<organism evidence="20 21">
    <name type="scientific">Branchiostoma belcheri</name>
    <name type="common">Amphioxus</name>
    <dbReference type="NCBI Taxonomy" id="7741"/>
    <lineage>
        <taxon>Eukaryota</taxon>
        <taxon>Metazoa</taxon>
        <taxon>Chordata</taxon>
        <taxon>Cephalochordata</taxon>
        <taxon>Leptocardii</taxon>
        <taxon>Amphioxiformes</taxon>
        <taxon>Branchiostomatidae</taxon>
        <taxon>Branchiostoma</taxon>
    </lineage>
</organism>
<evidence type="ECO:0000256" key="17">
    <source>
        <dbReference type="RuleBase" id="RU000688"/>
    </source>
</evidence>
<keyword evidence="8 17" id="KW-0297">G-protein coupled receptor</keyword>
<dbReference type="GO" id="GO:0043410">
    <property type="term" value="P:positive regulation of MAPK cascade"/>
    <property type="evidence" value="ECO:0007669"/>
    <property type="project" value="TreeGrafter"/>
</dbReference>
<feature type="transmembrane region" description="Helical" evidence="18">
    <location>
        <begin position="123"/>
        <end position="150"/>
    </location>
</feature>
<evidence type="ECO:0000259" key="19">
    <source>
        <dbReference type="PROSITE" id="PS50262"/>
    </source>
</evidence>
<dbReference type="PROSITE" id="PS50262">
    <property type="entry name" value="G_PROTEIN_RECEP_F1_2"/>
    <property type="match status" value="1"/>
</dbReference>
<comment type="subcellular location">
    <subcellularLocation>
        <location evidence="2">Cell membrane</location>
        <topology evidence="2">Multi-pass membrane protein</topology>
    </subcellularLocation>
    <subcellularLocation>
        <location evidence="1">Endosome membrane</location>
        <topology evidence="1">Multi-pass membrane protein</topology>
    </subcellularLocation>
</comment>
<evidence type="ECO:0000256" key="18">
    <source>
        <dbReference type="SAM" id="Phobius"/>
    </source>
</evidence>
<gene>
    <name evidence="21" type="primary">LOC109485254</name>
</gene>
<evidence type="ECO:0000256" key="5">
    <source>
        <dbReference type="ARBA" id="ARBA00022692"/>
    </source>
</evidence>
<dbReference type="PROSITE" id="PS00237">
    <property type="entry name" value="G_PROTEIN_RECEP_F1_1"/>
    <property type="match status" value="1"/>
</dbReference>
<feature type="transmembrane region" description="Helical" evidence="18">
    <location>
        <begin position="280"/>
        <end position="299"/>
    </location>
</feature>
<proteinExistence type="inferred from homology"/>
<keyword evidence="7 18" id="KW-1133">Transmembrane helix</keyword>
<feature type="transmembrane region" description="Helical" evidence="18">
    <location>
        <begin position="171"/>
        <end position="190"/>
    </location>
</feature>
<evidence type="ECO:0000256" key="7">
    <source>
        <dbReference type="ARBA" id="ARBA00022989"/>
    </source>
</evidence>
<feature type="transmembrane region" description="Helical" evidence="18">
    <location>
        <begin position="88"/>
        <end position="111"/>
    </location>
</feature>
<keyword evidence="6" id="KW-0967">Endosome</keyword>
<dbReference type="GO" id="GO:0004993">
    <property type="term" value="F:G protein-coupled serotonin receptor activity"/>
    <property type="evidence" value="ECO:0007669"/>
    <property type="project" value="InterPro"/>
</dbReference>
<evidence type="ECO:0000256" key="12">
    <source>
        <dbReference type="ARBA" id="ARBA00023180"/>
    </source>
</evidence>
<accession>A0A6P5ADA2</accession>
<feature type="transmembrane region" description="Helical" evidence="18">
    <location>
        <begin position="51"/>
        <end position="76"/>
    </location>
</feature>
<keyword evidence="5 17" id="KW-0812">Transmembrane</keyword>
<dbReference type="PRINTS" id="PR00237">
    <property type="entry name" value="GPCRRHODOPSN"/>
</dbReference>
<dbReference type="RefSeq" id="XP_019644284.1">
    <property type="nucleotide sequence ID" value="XM_019788725.1"/>
</dbReference>
<evidence type="ECO:0000313" key="20">
    <source>
        <dbReference type="Proteomes" id="UP000515135"/>
    </source>
</evidence>
<keyword evidence="11 17" id="KW-0675">Receptor</keyword>
<dbReference type="GO" id="GO:0010008">
    <property type="term" value="C:endosome membrane"/>
    <property type="evidence" value="ECO:0007669"/>
    <property type="project" value="UniProtKB-SubCell"/>
</dbReference>
<feature type="domain" description="G-protein coupled receptors family 1 profile" evidence="19">
    <location>
        <begin position="71"/>
        <end position="334"/>
    </location>
</feature>
<evidence type="ECO:0000256" key="11">
    <source>
        <dbReference type="ARBA" id="ARBA00023170"/>
    </source>
</evidence>
<evidence type="ECO:0000256" key="14">
    <source>
        <dbReference type="ARBA" id="ARBA00031928"/>
    </source>
</evidence>
<reference evidence="21" key="1">
    <citation type="submission" date="2025-08" db="UniProtKB">
        <authorList>
            <consortium name="RefSeq"/>
        </authorList>
    </citation>
    <scope>IDENTIFICATION</scope>
    <source>
        <tissue evidence="21">Gonad</tissue>
    </source>
</reference>
<name>A0A6P5ADA2_BRABE</name>
<dbReference type="GO" id="GO:0032098">
    <property type="term" value="P:regulation of appetite"/>
    <property type="evidence" value="ECO:0007669"/>
    <property type="project" value="InterPro"/>
</dbReference>
<keyword evidence="12" id="KW-0325">Glycoprotein</keyword>
<evidence type="ECO:0000256" key="4">
    <source>
        <dbReference type="ARBA" id="ARBA00022475"/>
    </source>
</evidence>
<dbReference type="OrthoDB" id="5859976at2759"/>
<comment type="function">
    <text evidence="15">G-protein coupled receptor for 5-hydroxytryptamine (serotonin), a biogenic hormone that functions as a neurotransmitter, a hormone and a mitogen. Ligand binding causes a conformation change that triggers signaling via guanine nucleotide-binding proteins (G proteins) and modulates the activity of downstream effectors. HTR4 is coupled to G(s) G alpha proteins and mediates activation of adenylate cyclase activity.</text>
</comment>
<dbReference type="PANTHER" id="PTHR24248">
    <property type="entry name" value="ADRENERGIC RECEPTOR-RELATED G-PROTEIN COUPLED RECEPTOR"/>
    <property type="match status" value="1"/>
</dbReference>
<dbReference type="FunFam" id="1.20.1070.10:FF:000046">
    <property type="entry name" value="5-hydroxytryptamine receptor 4"/>
    <property type="match status" value="1"/>
</dbReference>
<dbReference type="InterPro" id="IPR017452">
    <property type="entry name" value="GPCR_Rhodpsn_7TM"/>
</dbReference>
<evidence type="ECO:0000256" key="13">
    <source>
        <dbReference type="ARBA" id="ARBA00023224"/>
    </source>
</evidence>
<dbReference type="GO" id="GO:0003008">
    <property type="term" value="P:system process"/>
    <property type="evidence" value="ECO:0007669"/>
    <property type="project" value="UniProtKB-ARBA"/>
</dbReference>
<dbReference type="GO" id="GO:0007268">
    <property type="term" value="P:chemical synaptic transmission"/>
    <property type="evidence" value="ECO:0007669"/>
    <property type="project" value="InterPro"/>
</dbReference>
<dbReference type="GO" id="GO:0005886">
    <property type="term" value="C:plasma membrane"/>
    <property type="evidence" value="ECO:0007669"/>
    <property type="project" value="UniProtKB-SubCell"/>
</dbReference>
<dbReference type="PRINTS" id="PR01059">
    <property type="entry name" value="5HT4RECEPTR"/>
</dbReference>
<dbReference type="Gene3D" id="1.20.1070.10">
    <property type="entry name" value="Rhodopsin 7-helix transmembrane proteins"/>
    <property type="match status" value="1"/>
</dbReference>
<evidence type="ECO:0000256" key="3">
    <source>
        <dbReference type="ARBA" id="ARBA00015305"/>
    </source>
</evidence>
<feature type="transmembrane region" description="Helical" evidence="18">
    <location>
        <begin position="319"/>
        <end position="337"/>
    </location>
</feature>
<comment type="similarity">
    <text evidence="17">Belongs to the G-protein coupled receptor 1 family.</text>
</comment>
<dbReference type="KEGG" id="bbel:109485254"/>
<evidence type="ECO:0000256" key="10">
    <source>
        <dbReference type="ARBA" id="ARBA00023157"/>
    </source>
</evidence>
<dbReference type="GO" id="GO:0045202">
    <property type="term" value="C:synapse"/>
    <property type="evidence" value="ECO:0007669"/>
    <property type="project" value="GOC"/>
</dbReference>
<evidence type="ECO:0000256" key="8">
    <source>
        <dbReference type="ARBA" id="ARBA00023040"/>
    </source>
</evidence>
<keyword evidence="4" id="KW-1003">Cell membrane</keyword>
<comment type="subunit">
    <text evidence="16">Interacts (via C-terminus 330-346 AA) with GRK5; this interaction is promoted by 5-HT (serotonin).</text>
</comment>
<evidence type="ECO:0000256" key="6">
    <source>
        <dbReference type="ARBA" id="ARBA00022753"/>
    </source>
</evidence>
<dbReference type="SUPFAM" id="SSF81321">
    <property type="entry name" value="Family A G protein-coupled receptor-like"/>
    <property type="match status" value="1"/>
</dbReference>
<protein>
    <recommendedName>
        <fullName evidence="3">5-hydroxytryptamine receptor 4</fullName>
    </recommendedName>
    <alternativeName>
        <fullName evidence="14">Serotonin receptor 4</fullName>
    </alternativeName>
</protein>
<dbReference type="InterPro" id="IPR000276">
    <property type="entry name" value="GPCR_Rhodpsn"/>
</dbReference>
<evidence type="ECO:0000256" key="2">
    <source>
        <dbReference type="ARBA" id="ARBA00004651"/>
    </source>
</evidence>
<feature type="transmembrane region" description="Helical" evidence="18">
    <location>
        <begin position="223"/>
        <end position="244"/>
    </location>
</feature>
<evidence type="ECO:0000256" key="16">
    <source>
        <dbReference type="ARBA" id="ARBA00046802"/>
    </source>
</evidence>
<dbReference type="CDD" id="cd15056">
    <property type="entry name" value="7tmA_5-HT4"/>
    <property type="match status" value="1"/>
</dbReference>
<evidence type="ECO:0000256" key="1">
    <source>
        <dbReference type="ARBA" id="ARBA00004337"/>
    </source>
</evidence>
<dbReference type="Proteomes" id="UP000515135">
    <property type="component" value="Unplaced"/>
</dbReference>
<dbReference type="InterPro" id="IPR001520">
    <property type="entry name" value="5HT4_rcpt"/>
</dbReference>
<dbReference type="GeneID" id="109485254"/>
<evidence type="ECO:0000256" key="9">
    <source>
        <dbReference type="ARBA" id="ARBA00023136"/>
    </source>
</evidence>
<keyword evidence="20" id="KW-1185">Reference proteome</keyword>
<keyword evidence="9 18" id="KW-0472">Membrane</keyword>
<keyword evidence="13 17" id="KW-0807">Transducer</keyword>
<sequence length="387" mass="43800">MTTIVSMSDYNTTQALLVPETHDVRTVQPGTNDTNGSSGCTEAYLGSQYSLVIQILLSCFLALVILLTIVGNILVISTVALFRSLRSLTNYFVVSLAVADLLVGVIVMTLGTQYEVSGRWRHGEIFCLVFTSMDISLTTCSIMHLSCIAFDRYYAICHPFKYPTKMSHRKMVLMIALCWIVPVIMAYVPIMNRWNTIGIEPVVEDTKCALGPDSCVFLVNKEFSLIASTLSFYLPAVMMTLAYYQVYRAARRQMQQIISLERAMNNNENMRREKKAAKTLGIIMGCFLVCWTPFFVANIVEPLCGYCITNSCELCLKFFLWLGYINSTLNPMIYAFFNRSFRRAFKRILSCWSCCDVDNRDFDPAVSTALQTRTSRRHQNGEVVNNT</sequence>
<evidence type="ECO:0000313" key="21">
    <source>
        <dbReference type="RefSeq" id="XP_019644284.1"/>
    </source>
</evidence>
<dbReference type="Pfam" id="PF00001">
    <property type="entry name" value="7tm_1"/>
    <property type="match status" value="1"/>
</dbReference>
<dbReference type="AlphaFoldDB" id="A0A6P5ADA2"/>
<keyword evidence="10" id="KW-1015">Disulfide bond</keyword>
<dbReference type="SMART" id="SM01381">
    <property type="entry name" value="7TM_GPCR_Srsx"/>
    <property type="match status" value="1"/>
</dbReference>
<dbReference type="PANTHER" id="PTHR24248:SF66">
    <property type="entry name" value="OCTOPAMINE RECEPTOR BETA-3R"/>
    <property type="match status" value="1"/>
</dbReference>